<proteinExistence type="predicted"/>
<organism evidence="1 2">
    <name type="scientific">Parasponia andersonii</name>
    <name type="common">Sponia andersonii</name>
    <dbReference type="NCBI Taxonomy" id="3476"/>
    <lineage>
        <taxon>Eukaryota</taxon>
        <taxon>Viridiplantae</taxon>
        <taxon>Streptophyta</taxon>
        <taxon>Embryophyta</taxon>
        <taxon>Tracheophyta</taxon>
        <taxon>Spermatophyta</taxon>
        <taxon>Magnoliopsida</taxon>
        <taxon>eudicotyledons</taxon>
        <taxon>Gunneridae</taxon>
        <taxon>Pentapetalae</taxon>
        <taxon>rosids</taxon>
        <taxon>fabids</taxon>
        <taxon>Rosales</taxon>
        <taxon>Cannabaceae</taxon>
        <taxon>Parasponia</taxon>
    </lineage>
</organism>
<reference evidence="2" key="1">
    <citation type="submission" date="2016-06" db="EMBL/GenBank/DDBJ databases">
        <title>Parallel loss of symbiosis genes in relatives of nitrogen-fixing non-legume Parasponia.</title>
        <authorList>
            <person name="Van Velzen R."/>
            <person name="Holmer R."/>
            <person name="Bu F."/>
            <person name="Rutten L."/>
            <person name="Van Zeijl A."/>
            <person name="Liu W."/>
            <person name="Santuari L."/>
            <person name="Cao Q."/>
            <person name="Sharma T."/>
            <person name="Shen D."/>
            <person name="Roswanjaya Y."/>
            <person name="Wardhani T."/>
            <person name="Kalhor M.S."/>
            <person name="Jansen J."/>
            <person name="Van den Hoogen J."/>
            <person name="Gungor B."/>
            <person name="Hartog M."/>
            <person name="Hontelez J."/>
            <person name="Verver J."/>
            <person name="Yang W.-C."/>
            <person name="Schijlen E."/>
            <person name="Repin R."/>
            <person name="Schilthuizen M."/>
            <person name="Schranz E."/>
            <person name="Heidstra R."/>
            <person name="Miyata K."/>
            <person name="Fedorova E."/>
            <person name="Kohlen W."/>
            <person name="Bisseling T."/>
            <person name="Smit S."/>
            <person name="Geurts R."/>
        </authorList>
    </citation>
    <scope>NUCLEOTIDE SEQUENCE [LARGE SCALE GENOMIC DNA]</scope>
    <source>
        <strain evidence="2">cv. WU1-14</strain>
    </source>
</reference>
<accession>A0A2P5AL25</accession>
<gene>
    <name evidence="1" type="ORF">PanWU01x14_322120</name>
</gene>
<sequence>MAFSNNVSSSRTKCRKIYPWILFPIWMFCNCAHAGRMLTRVTESGRIVSKESNLRNKSTAFNHSLFDAYPAIIAFHEIKSLDFILWNKHSASSIFPSLK</sequence>
<name>A0A2P5AL25_PARAD</name>
<evidence type="ECO:0000313" key="2">
    <source>
        <dbReference type="Proteomes" id="UP000237105"/>
    </source>
</evidence>
<dbReference type="OrthoDB" id="10271079at2759"/>
<dbReference type="EMBL" id="JXTB01000538">
    <property type="protein sequence ID" value="PON37234.1"/>
    <property type="molecule type" value="Genomic_DNA"/>
</dbReference>
<comment type="caution">
    <text evidence="1">The sequence shown here is derived from an EMBL/GenBank/DDBJ whole genome shotgun (WGS) entry which is preliminary data.</text>
</comment>
<evidence type="ECO:0000313" key="1">
    <source>
        <dbReference type="EMBL" id="PON37234.1"/>
    </source>
</evidence>
<dbReference type="AlphaFoldDB" id="A0A2P5AL25"/>
<dbReference type="Proteomes" id="UP000237105">
    <property type="component" value="Unassembled WGS sequence"/>
</dbReference>
<keyword evidence="2" id="KW-1185">Reference proteome</keyword>
<protein>
    <submittedName>
        <fullName evidence="1">Uncharacterized protein</fullName>
    </submittedName>
</protein>